<dbReference type="InterPro" id="IPR002201">
    <property type="entry name" value="Glyco_trans_9"/>
</dbReference>
<dbReference type="GO" id="GO:0009244">
    <property type="term" value="P:lipopolysaccharide core region biosynthetic process"/>
    <property type="evidence" value="ECO:0007669"/>
    <property type="project" value="TreeGrafter"/>
</dbReference>
<organism evidence="4 6">
    <name type="scientific">Aeromonas taiwanensis</name>
    <dbReference type="NCBI Taxonomy" id="633417"/>
    <lineage>
        <taxon>Bacteria</taxon>
        <taxon>Pseudomonadati</taxon>
        <taxon>Pseudomonadota</taxon>
        <taxon>Gammaproteobacteria</taxon>
        <taxon>Aeromonadales</taxon>
        <taxon>Aeromonadaceae</taxon>
        <taxon>Aeromonas</taxon>
    </lineage>
</organism>
<keyword evidence="2 4" id="KW-0808">Transferase</keyword>
<dbReference type="EMBL" id="QORK01000001">
    <property type="protein sequence ID" value="TFF83470.1"/>
    <property type="molecule type" value="Genomic_DNA"/>
</dbReference>
<dbReference type="Gene3D" id="3.40.50.2000">
    <property type="entry name" value="Glycogen Phosphorylase B"/>
    <property type="match status" value="2"/>
</dbReference>
<keyword evidence="1" id="KW-0328">Glycosyltransferase</keyword>
<sequence>MKRILVVRNDKIGDFMLAWPSFAMLKRSMECHVTALVPAYTAPLARLCPWIDEIILDPGARADKEQQRALLARIKAAAFDASICLFSNTRNAKLVWKAHIPYRLAPATKLAQVLYNHRLVQRRSRSQKPEYEYNLDLVRRFLADQHQAAVEPQGPYLDFDPASLQQVREQVATRLKLDAGRPWLMVHAGSGGSANNLSIEQYSRLIIKLNQACPELQCVLTAGPGEEGKAEQLAAELLAHGGNGWIYRSDEGLPKFCQVMANAALFVAGSTGPLHIAAALDVPTVGFFPAHRSATPLRWRPLNGEGRHLAFSPPEDSDHPEDMSQLDPKAMAAAIARWAPPFWQESTEQ</sequence>
<evidence type="ECO:0000313" key="3">
    <source>
        <dbReference type="EMBL" id="TFF81215.1"/>
    </source>
</evidence>
<dbReference type="PANTHER" id="PTHR30160:SF15">
    <property type="entry name" value="GLYCOSYLTRANSFERASE HI_0523-RELATED"/>
    <property type="match status" value="1"/>
</dbReference>
<evidence type="ECO:0000256" key="1">
    <source>
        <dbReference type="ARBA" id="ARBA00022676"/>
    </source>
</evidence>
<name>A0A5F0KFZ6_9GAMM</name>
<keyword evidence="5" id="KW-1185">Reference proteome</keyword>
<gene>
    <name evidence="3" type="ORF">DRM93_00095</name>
    <name evidence="4" type="ORF">DRM94_00095</name>
</gene>
<reference evidence="4 6" key="1">
    <citation type="submission" date="2018-06" db="EMBL/GenBank/DDBJ databases">
        <title>Occurrence of a novel blaKPC-2- and qnrS2- harbouring IncP6 plasmid from Aeromonas taiwanensis isolates recovered from the river sediments.</title>
        <authorList>
            <person name="Zheng B."/>
            <person name="Yu X."/>
            <person name="Xiao Y."/>
        </authorList>
    </citation>
    <scope>NUCLEOTIDE SEQUENCE [LARGE SCALE GENOMIC DNA]</scope>
    <source>
        <strain evidence="3 5">1713</strain>
        <strain evidence="4 6">198</strain>
    </source>
</reference>
<evidence type="ECO:0000313" key="4">
    <source>
        <dbReference type="EMBL" id="TFF83470.1"/>
    </source>
</evidence>
<evidence type="ECO:0000313" key="5">
    <source>
        <dbReference type="Proteomes" id="UP000297720"/>
    </source>
</evidence>
<dbReference type="Pfam" id="PF01075">
    <property type="entry name" value="Glyco_transf_9"/>
    <property type="match status" value="1"/>
</dbReference>
<dbReference type="CDD" id="cd03789">
    <property type="entry name" value="GT9_LPS_heptosyltransferase"/>
    <property type="match status" value="1"/>
</dbReference>
<dbReference type="OrthoDB" id="9797795at2"/>
<proteinExistence type="predicted"/>
<protein>
    <submittedName>
        <fullName evidence="4">Lipopolysaccharide heptosyltransferase family protein</fullName>
    </submittedName>
</protein>
<accession>A0A5F0KFZ6</accession>
<dbReference type="PANTHER" id="PTHR30160">
    <property type="entry name" value="TETRAACYLDISACCHARIDE 4'-KINASE-RELATED"/>
    <property type="match status" value="1"/>
</dbReference>
<evidence type="ECO:0000313" key="6">
    <source>
        <dbReference type="Proteomes" id="UP000297914"/>
    </source>
</evidence>
<evidence type="ECO:0000256" key="2">
    <source>
        <dbReference type="ARBA" id="ARBA00022679"/>
    </source>
</evidence>
<dbReference type="InterPro" id="IPR051199">
    <property type="entry name" value="LPS_LOS_Heptosyltrfase"/>
</dbReference>
<dbReference type="AlphaFoldDB" id="A0A5F0KFZ6"/>
<dbReference type="GO" id="GO:0005829">
    <property type="term" value="C:cytosol"/>
    <property type="evidence" value="ECO:0007669"/>
    <property type="project" value="TreeGrafter"/>
</dbReference>
<dbReference type="SUPFAM" id="SSF53756">
    <property type="entry name" value="UDP-Glycosyltransferase/glycogen phosphorylase"/>
    <property type="match status" value="1"/>
</dbReference>
<dbReference type="EMBL" id="QORL01000001">
    <property type="protein sequence ID" value="TFF81215.1"/>
    <property type="molecule type" value="Genomic_DNA"/>
</dbReference>
<comment type="caution">
    <text evidence="4">The sequence shown here is derived from an EMBL/GenBank/DDBJ whole genome shotgun (WGS) entry which is preliminary data.</text>
</comment>
<dbReference type="RefSeq" id="WP_134694208.1">
    <property type="nucleotide sequence ID" value="NZ_JAAKQZ010000003.1"/>
</dbReference>
<dbReference type="Proteomes" id="UP000297720">
    <property type="component" value="Unassembled WGS sequence"/>
</dbReference>
<dbReference type="Proteomes" id="UP000297914">
    <property type="component" value="Unassembled WGS sequence"/>
</dbReference>
<dbReference type="GO" id="GO:0008713">
    <property type="term" value="F:ADP-heptose-lipopolysaccharide heptosyltransferase activity"/>
    <property type="evidence" value="ECO:0007669"/>
    <property type="project" value="TreeGrafter"/>
</dbReference>